<reference evidence="2" key="1">
    <citation type="journal article" date="2019" name="Int. J. Syst. Evol. Microbiol.">
        <title>The Global Catalogue of Microorganisms (GCM) 10K type strain sequencing project: providing services to taxonomists for standard genome sequencing and annotation.</title>
        <authorList>
            <consortium name="The Broad Institute Genomics Platform"/>
            <consortium name="The Broad Institute Genome Sequencing Center for Infectious Disease"/>
            <person name="Wu L."/>
            <person name="Ma J."/>
        </authorList>
    </citation>
    <scope>NUCLEOTIDE SEQUENCE [LARGE SCALE GENOMIC DNA]</scope>
    <source>
        <strain evidence="2">CCUG 53903</strain>
    </source>
</reference>
<comment type="caution">
    <text evidence="1">The sequence shown here is derived from an EMBL/GenBank/DDBJ whole genome shotgun (WGS) entry which is preliminary data.</text>
</comment>
<gene>
    <name evidence="1" type="ORF">ACFPZ3_14445</name>
</gene>
<dbReference type="RefSeq" id="WP_379514574.1">
    <property type="nucleotide sequence ID" value="NZ_JBHSPA010000017.1"/>
</dbReference>
<evidence type="ECO:0000313" key="2">
    <source>
        <dbReference type="Proteomes" id="UP001596058"/>
    </source>
</evidence>
<accession>A0ABW1CI52</accession>
<sequence length="146" mass="16256">MAVHALSSLSRIDYVDHFTVSTDVEATPEQWARAMFGDVPSAAERLIWRGFLGLRLSRGRSPDTVAGWRITGRGDDWIRLETASWFMTANLLVQASGGQVSLTTCIRYDRLLGRGVWTPLSAVHRRLVPRMLRAAKHRAATLPTPA</sequence>
<dbReference type="Proteomes" id="UP001596058">
    <property type="component" value="Unassembled WGS sequence"/>
</dbReference>
<protein>
    <recommendedName>
        <fullName evidence="3">DUF2867 domain-containing protein</fullName>
    </recommendedName>
</protein>
<dbReference type="EMBL" id="JBHSPA010000017">
    <property type="protein sequence ID" value="MFC5825057.1"/>
    <property type="molecule type" value="Genomic_DNA"/>
</dbReference>
<name>A0ABW1CI52_9ACTN</name>
<evidence type="ECO:0008006" key="3">
    <source>
        <dbReference type="Google" id="ProtNLM"/>
    </source>
</evidence>
<evidence type="ECO:0000313" key="1">
    <source>
        <dbReference type="EMBL" id="MFC5825057.1"/>
    </source>
</evidence>
<organism evidence="1 2">
    <name type="scientific">Nonomuraea insulae</name>
    <dbReference type="NCBI Taxonomy" id="1616787"/>
    <lineage>
        <taxon>Bacteria</taxon>
        <taxon>Bacillati</taxon>
        <taxon>Actinomycetota</taxon>
        <taxon>Actinomycetes</taxon>
        <taxon>Streptosporangiales</taxon>
        <taxon>Streptosporangiaceae</taxon>
        <taxon>Nonomuraea</taxon>
    </lineage>
</organism>
<keyword evidence="2" id="KW-1185">Reference proteome</keyword>
<proteinExistence type="predicted"/>